<dbReference type="InterPro" id="IPR011900">
    <property type="entry name" value="GRX_bact"/>
</dbReference>
<sequence>MSEMINQKKTPEIVMYTAAFCGYCVGAKNLLKKKGVAYLEIHVDEEAGKREEMEQRAGRDSVPQIFIDGQHIGGFDELVELDMDDELDSLLGLE</sequence>
<protein>
    <recommendedName>
        <fullName evidence="4">Glutaredoxin domain-containing protein</fullName>
    </recommendedName>
</protein>
<evidence type="ECO:0000256" key="1">
    <source>
        <dbReference type="ARBA" id="ARBA00007787"/>
    </source>
</evidence>
<dbReference type="SUPFAM" id="SSF52833">
    <property type="entry name" value="Thioredoxin-like"/>
    <property type="match status" value="1"/>
</dbReference>
<dbReference type="InterPro" id="IPR036249">
    <property type="entry name" value="Thioredoxin-like_sf"/>
</dbReference>
<dbReference type="Pfam" id="PF00462">
    <property type="entry name" value="Glutaredoxin"/>
    <property type="match status" value="1"/>
</dbReference>
<dbReference type="PRINTS" id="PR00160">
    <property type="entry name" value="GLUTAREDOXIN"/>
</dbReference>
<dbReference type="PANTHER" id="PTHR34386">
    <property type="entry name" value="GLUTAREDOXIN"/>
    <property type="match status" value="1"/>
</dbReference>
<accession>A0A3B1AV97</accession>
<keyword evidence="2" id="KW-0813">Transport</keyword>
<dbReference type="AlphaFoldDB" id="A0A3B1AV97"/>
<evidence type="ECO:0000256" key="2">
    <source>
        <dbReference type="ARBA" id="ARBA00022448"/>
    </source>
</evidence>
<dbReference type="GO" id="GO:0009055">
    <property type="term" value="F:electron transfer activity"/>
    <property type="evidence" value="ECO:0007669"/>
    <property type="project" value="TreeGrafter"/>
</dbReference>
<dbReference type="NCBIfam" id="TIGR02181">
    <property type="entry name" value="GRX_bact"/>
    <property type="match status" value="1"/>
</dbReference>
<evidence type="ECO:0000259" key="4">
    <source>
        <dbReference type="Pfam" id="PF00462"/>
    </source>
</evidence>
<feature type="domain" description="Glutaredoxin" evidence="4">
    <location>
        <begin position="13"/>
        <end position="72"/>
    </location>
</feature>
<dbReference type="EMBL" id="UOFV01000424">
    <property type="protein sequence ID" value="VAX03724.1"/>
    <property type="molecule type" value="Genomic_DNA"/>
</dbReference>
<dbReference type="Gene3D" id="3.40.30.10">
    <property type="entry name" value="Glutaredoxin"/>
    <property type="match status" value="1"/>
</dbReference>
<dbReference type="InterPro" id="IPR014025">
    <property type="entry name" value="Glutaredoxin_subgr"/>
</dbReference>
<proteinExistence type="inferred from homology"/>
<evidence type="ECO:0000256" key="3">
    <source>
        <dbReference type="ARBA" id="ARBA00022982"/>
    </source>
</evidence>
<keyword evidence="3" id="KW-0249">Electron transport</keyword>
<comment type="similarity">
    <text evidence="1">Belongs to the glutaredoxin family.</text>
</comment>
<dbReference type="PROSITE" id="PS51354">
    <property type="entry name" value="GLUTAREDOXIN_2"/>
    <property type="match status" value="1"/>
</dbReference>
<reference evidence="5" key="1">
    <citation type="submission" date="2018-06" db="EMBL/GenBank/DDBJ databases">
        <authorList>
            <person name="Zhirakovskaya E."/>
        </authorList>
    </citation>
    <scope>NUCLEOTIDE SEQUENCE</scope>
</reference>
<name>A0A3B1AV97_9ZZZZ</name>
<dbReference type="CDD" id="cd03418">
    <property type="entry name" value="GRX_GRXb_1_3_like"/>
    <property type="match status" value="1"/>
</dbReference>
<dbReference type="PANTHER" id="PTHR34386:SF1">
    <property type="entry name" value="GLUTAREDOXIN-LIKE PROTEIN NRDH"/>
    <property type="match status" value="1"/>
</dbReference>
<organism evidence="5">
    <name type="scientific">hydrothermal vent metagenome</name>
    <dbReference type="NCBI Taxonomy" id="652676"/>
    <lineage>
        <taxon>unclassified sequences</taxon>
        <taxon>metagenomes</taxon>
        <taxon>ecological metagenomes</taxon>
    </lineage>
</organism>
<dbReference type="InterPro" id="IPR051548">
    <property type="entry name" value="Grx-like_ET"/>
</dbReference>
<dbReference type="InterPro" id="IPR002109">
    <property type="entry name" value="Glutaredoxin"/>
</dbReference>
<dbReference type="GO" id="GO:0045454">
    <property type="term" value="P:cell redox homeostasis"/>
    <property type="evidence" value="ECO:0007669"/>
    <property type="project" value="InterPro"/>
</dbReference>
<evidence type="ECO:0000313" key="5">
    <source>
        <dbReference type="EMBL" id="VAX03724.1"/>
    </source>
</evidence>
<gene>
    <name evidence="5" type="ORF">MNBD_GAMMA19-661</name>
</gene>